<protein>
    <submittedName>
        <fullName evidence="1">Uncharacterized protein</fullName>
    </submittedName>
</protein>
<name>A0A9W4XQ82_9PLEO</name>
<reference evidence="1" key="1">
    <citation type="submission" date="2023-01" db="EMBL/GenBank/DDBJ databases">
        <authorList>
            <person name="Van Ghelder C."/>
            <person name="Rancurel C."/>
        </authorList>
    </citation>
    <scope>NUCLEOTIDE SEQUENCE</scope>
    <source>
        <strain evidence="1">CNCM I-4278</strain>
    </source>
</reference>
<proteinExistence type="predicted"/>
<sequence length="119" mass="13998">MEYLWQRVRGTFVSACRLHGTRIVIVLQYSIENQAISIELMALVFRKRLGVLEYVRIEELLVSFGSLLERRRAFRVVFECGLVELQRFFDLYFFGIVNLNFLLMVGFDIQRIPGRLGDC</sequence>
<dbReference type="EMBL" id="CAOQHR010000010">
    <property type="protein sequence ID" value="CAI6340249.1"/>
    <property type="molecule type" value="Genomic_DNA"/>
</dbReference>
<organism evidence="1 2">
    <name type="scientific">Periconia digitata</name>
    <dbReference type="NCBI Taxonomy" id="1303443"/>
    <lineage>
        <taxon>Eukaryota</taxon>
        <taxon>Fungi</taxon>
        <taxon>Dikarya</taxon>
        <taxon>Ascomycota</taxon>
        <taxon>Pezizomycotina</taxon>
        <taxon>Dothideomycetes</taxon>
        <taxon>Pleosporomycetidae</taxon>
        <taxon>Pleosporales</taxon>
        <taxon>Massarineae</taxon>
        <taxon>Periconiaceae</taxon>
        <taxon>Periconia</taxon>
    </lineage>
</organism>
<evidence type="ECO:0000313" key="2">
    <source>
        <dbReference type="Proteomes" id="UP001152607"/>
    </source>
</evidence>
<keyword evidence="2" id="KW-1185">Reference proteome</keyword>
<dbReference type="AlphaFoldDB" id="A0A9W4XQ82"/>
<dbReference type="Proteomes" id="UP001152607">
    <property type="component" value="Unassembled WGS sequence"/>
</dbReference>
<evidence type="ECO:0000313" key="1">
    <source>
        <dbReference type="EMBL" id="CAI6340249.1"/>
    </source>
</evidence>
<accession>A0A9W4XQ82</accession>
<comment type="caution">
    <text evidence="1">The sequence shown here is derived from an EMBL/GenBank/DDBJ whole genome shotgun (WGS) entry which is preliminary data.</text>
</comment>
<gene>
    <name evidence="1" type="ORF">PDIGIT_LOCUS13424</name>
</gene>